<evidence type="ECO:0000313" key="1">
    <source>
        <dbReference type="EMBL" id="KAI8021189.1"/>
    </source>
</evidence>
<evidence type="ECO:0000313" key="2">
    <source>
        <dbReference type="Proteomes" id="UP001060215"/>
    </source>
</evidence>
<proteinExistence type="predicted"/>
<name>A0ACC0I8E0_9ERIC</name>
<reference evidence="1 2" key="1">
    <citation type="journal article" date="2022" name="Plant J.">
        <title>Chromosome-level genome of Camellia lanceoleosa provides a valuable resource for understanding genome evolution and self-incompatibility.</title>
        <authorList>
            <person name="Gong W."/>
            <person name="Xiao S."/>
            <person name="Wang L."/>
            <person name="Liao Z."/>
            <person name="Chang Y."/>
            <person name="Mo W."/>
            <person name="Hu G."/>
            <person name="Li W."/>
            <person name="Zhao G."/>
            <person name="Zhu H."/>
            <person name="Hu X."/>
            <person name="Ji K."/>
            <person name="Xiang X."/>
            <person name="Song Q."/>
            <person name="Yuan D."/>
            <person name="Jin S."/>
            <person name="Zhang L."/>
        </authorList>
    </citation>
    <scope>NUCLEOTIDE SEQUENCE [LARGE SCALE GENOMIC DNA]</scope>
    <source>
        <strain evidence="1">SQ_2022a</strain>
    </source>
</reference>
<organism evidence="1 2">
    <name type="scientific">Camellia lanceoleosa</name>
    <dbReference type="NCBI Taxonomy" id="1840588"/>
    <lineage>
        <taxon>Eukaryota</taxon>
        <taxon>Viridiplantae</taxon>
        <taxon>Streptophyta</taxon>
        <taxon>Embryophyta</taxon>
        <taxon>Tracheophyta</taxon>
        <taxon>Spermatophyta</taxon>
        <taxon>Magnoliopsida</taxon>
        <taxon>eudicotyledons</taxon>
        <taxon>Gunneridae</taxon>
        <taxon>Pentapetalae</taxon>
        <taxon>asterids</taxon>
        <taxon>Ericales</taxon>
        <taxon>Theaceae</taxon>
        <taxon>Camellia</taxon>
    </lineage>
</organism>
<comment type="caution">
    <text evidence="1">The sequence shown here is derived from an EMBL/GenBank/DDBJ whole genome shotgun (WGS) entry which is preliminary data.</text>
</comment>
<keyword evidence="2" id="KW-1185">Reference proteome</keyword>
<protein>
    <submittedName>
        <fullName evidence="1">G-type lectin S-receptor-like serine/threonine-protein kinase B120</fullName>
    </submittedName>
</protein>
<gene>
    <name evidence="1" type="ORF">LOK49_LG03G01485</name>
</gene>
<dbReference type="EMBL" id="CM045763">
    <property type="protein sequence ID" value="KAI8021189.1"/>
    <property type="molecule type" value="Genomic_DNA"/>
</dbReference>
<dbReference type="Proteomes" id="UP001060215">
    <property type="component" value="Chromosome 6"/>
</dbReference>
<sequence length="840" mass="95179">MLFSSESLISVELDARMLKQCLVVVFLPCLGLLVFSCWFFHVGVSNSTDTLVVGQEMREWENISSPNGYFQLGFFSSPSGSTNRYLGIQVTTTPDRNKPVVWLANRDNPVTDSSGVLKITQEGQLMINDSRGIAITLNSEQSSSISTSATLLDSGNFVLRSGDHIVWQSFDYPSDVWLKGMKLGTFNLKSGGKPQHQFLASWSTLEDPDLGGFTLGIDPNNTKQLITWKRSRRVVYWRSGMWNGYNFSFLNKDDYALFKIDFYKSFKFSYFSNENESYFTWNDTDPQNLIWLDSSGALYICDYTFYCNRMVNCDPDQGYLRSGGCINYSPSNCIGGDGFKETRKSMEFDRYLFSSFNLSLDLSDCKEICRTNCSCQGYASVTPLNGGTSGCAFYKVSVYTWDIQEVLYIRNNSLAKSESSNNTTLNNRKRHLWLIIGGPIASLLILTSISLLCYLRWKNRSFKGGSNKVGIVQGMQLLMDELNNSVTTIDELSNAGKLMFREKKDRELPFVSFSTIETATEYFSEKNKIGQGGYGPVYKGQLVNGQEIAVKRLSSSSRQGLEEFKNEVILISRLQHCNLVRLLGCCMQRNERILIYEYLPNNSLDFFLFDVTKKYLLDWKMRVHIIGGIAQGLLYLHKYSRLKIIHRDLKTSNILLDKDMNPKISDFGTARIFCDDENQASTKRIVGTHGYMSPEYAMDGLFSVKSDVFSFGVMMLEIISGKKNTSFYRPDRALNLLGYAWDLWKERKGLELVDQALVETCSISEAMRYIQVGFLCVQEIAADRPNMLDIVSMLTTETMVLPTPKQPAFSKIMGVTNVSMPKTLELCSINDVTISEVEVR</sequence>
<accession>A0ACC0I8E0</accession>